<accession>J9FXT3</accession>
<organism evidence="2">
    <name type="scientific">gut metagenome</name>
    <dbReference type="NCBI Taxonomy" id="749906"/>
    <lineage>
        <taxon>unclassified sequences</taxon>
        <taxon>metagenomes</taxon>
        <taxon>organismal metagenomes</taxon>
    </lineage>
</organism>
<keyword evidence="1" id="KW-0472">Membrane</keyword>
<evidence type="ECO:0000256" key="1">
    <source>
        <dbReference type="SAM" id="Phobius"/>
    </source>
</evidence>
<evidence type="ECO:0000313" key="2">
    <source>
        <dbReference type="EMBL" id="EJW94362.1"/>
    </source>
</evidence>
<keyword evidence="1" id="KW-1133">Transmembrane helix</keyword>
<reference evidence="2" key="1">
    <citation type="journal article" date="2012" name="PLoS ONE">
        <title>Gene sets for utilization of primary and secondary nutrition supplies in the distal gut of endangered iberian lynx.</title>
        <authorList>
            <person name="Alcaide M."/>
            <person name="Messina E."/>
            <person name="Richter M."/>
            <person name="Bargiela R."/>
            <person name="Peplies J."/>
            <person name="Huws S.A."/>
            <person name="Newbold C.J."/>
            <person name="Golyshin P.N."/>
            <person name="Simon M.A."/>
            <person name="Lopez G."/>
            <person name="Yakimov M.M."/>
            <person name="Ferrer M."/>
        </authorList>
    </citation>
    <scope>NUCLEOTIDE SEQUENCE</scope>
</reference>
<dbReference type="AlphaFoldDB" id="J9FXT3"/>
<protein>
    <submittedName>
        <fullName evidence="2">Uncharacterized protein</fullName>
    </submittedName>
</protein>
<feature type="transmembrane region" description="Helical" evidence="1">
    <location>
        <begin position="12"/>
        <end position="33"/>
    </location>
</feature>
<keyword evidence="1" id="KW-0812">Transmembrane</keyword>
<gene>
    <name evidence="2" type="ORF">EVA_17529</name>
</gene>
<proteinExistence type="predicted"/>
<name>J9FXT3_9ZZZZ</name>
<dbReference type="EMBL" id="AMCI01006420">
    <property type="protein sequence ID" value="EJW94362.1"/>
    <property type="molecule type" value="Genomic_DNA"/>
</dbReference>
<sequence>MSLRDPPKPTLPVLLPEPALVVIIIIVFSKLTVLP</sequence>
<comment type="caution">
    <text evidence="2">The sequence shown here is derived from an EMBL/GenBank/DDBJ whole genome shotgun (WGS) entry which is preliminary data.</text>
</comment>